<protein>
    <submittedName>
        <fullName evidence="1">Uncharacterized protein</fullName>
    </submittedName>
</protein>
<evidence type="ECO:0000313" key="2">
    <source>
        <dbReference type="Proteomes" id="UP001595533"/>
    </source>
</evidence>
<sequence>MNNPFINRLQQDARAIRGLADQRLKNMNLDQQLSEQLQQPQPTRWPWAVAAAVCLMVLGGVLLQPQLANQSSTLPLNAKVQPAMKLNWELSTGQLEQAINQPLINEQQAIMEDLKTLRKAMLSI</sequence>
<name>A0ABV7J9W2_9GAMM</name>
<dbReference type="Proteomes" id="UP001595533">
    <property type="component" value="Unassembled WGS sequence"/>
</dbReference>
<comment type="caution">
    <text evidence="1">The sequence shown here is derived from an EMBL/GenBank/DDBJ whole genome shotgun (WGS) entry which is preliminary data.</text>
</comment>
<organism evidence="1 2">
    <name type="scientific">Marinicella sediminis</name>
    <dbReference type="NCBI Taxonomy" id="1792834"/>
    <lineage>
        <taxon>Bacteria</taxon>
        <taxon>Pseudomonadati</taxon>
        <taxon>Pseudomonadota</taxon>
        <taxon>Gammaproteobacteria</taxon>
        <taxon>Lysobacterales</taxon>
        <taxon>Marinicellaceae</taxon>
        <taxon>Marinicella</taxon>
    </lineage>
</organism>
<proteinExistence type="predicted"/>
<dbReference type="RefSeq" id="WP_077411872.1">
    <property type="nucleotide sequence ID" value="NZ_JBHRTS010000006.1"/>
</dbReference>
<dbReference type="EMBL" id="JBHRTS010000006">
    <property type="protein sequence ID" value="MFC3194913.1"/>
    <property type="molecule type" value="Genomic_DNA"/>
</dbReference>
<reference evidence="2" key="1">
    <citation type="journal article" date="2019" name="Int. J. Syst. Evol. Microbiol.">
        <title>The Global Catalogue of Microorganisms (GCM) 10K type strain sequencing project: providing services to taxonomists for standard genome sequencing and annotation.</title>
        <authorList>
            <consortium name="The Broad Institute Genomics Platform"/>
            <consortium name="The Broad Institute Genome Sequencing Center for Infectious Disease"/>
            <person name="Wu L."/>
            <person name="Ma J."/>
        </authorList>
    </citation>
    <scope>NUCLEOTIDE SEQUENCE [LARGE SCALE GENOMIC DNA]</scope>
    <source>
        <strain evidence="2">KCTC 42953</strain>
    </source>
</reference>
<evidence type="ECO:0000313" key="1">
    <source>
        <dbReference type="EMBL" id="MFC3194913.1"/>
    </source>
</evidence>
<keyword evidence="2" id="KW-1185">Reference proteome</keyword>
<accession>A0ABV7J9W2</accession>
<gene>
    <name evidence="1" type="ORF">ACFODZ_11745</name>
</gene>